<evidence type="ECO:0000313" key="3">
    <source>
        <dbReference type="Proteomes" id="UP000018208"/>
    </source>
</evidence>
<sequence length="271" mass="30443">MSYDLKDHAFCTQNDKTQHVVVRRIEPGSAFYVQNFGSGRLFPARLAELRPFDLEVAKTLKNKKTLAFVEQVLEGKVLRTAQKQFLFDGEVLREQPKRRGTLHNALELRFRLPHFLFAAQLPQVRVATETLQVQQESLSTYLNVCNNHSCIVLPTSAAAQLLEMKAQLPLAPAAPPKSGDLLGALARVRRGAVAAPLAEFQRDFLAEFAPVFSEGEIGTAEAVFALFGSGDVRQIVNFCNSLAHERYGLRERCMLVCIVDFLGQRQYQYFK</sequence>
<organism evidence="1">
    <name type="scientific">Spironucleus salmonicida</name>
    <dbReference type="NCBI Taxonomy" id="348837"/>
    <lineage>
        <taxon>Eukaryota</taxon>
        <taxon>Metamonada</taxon>
        <taxon>Diplomonadida</taxon>
        <taxon>Hexamitidae</taxon>
        <taxon>Hexamitinae</taxon>
        <taxon>Spironucleus</taxon>
    </lineage>
</organism>
<protein>
    <submittedName>
        <fullName evidence="1">Uncharacterized protein</fullName>
    </submittedName>
</protein>
<dbReference type="Proteomes" id="UP000018208">
    <property type="component" value="Unassembled WGS sequence"/>
</dbReference>
<reference evidence="1 2" key="1">
    <citation type="journal article" date="2014" name="PLoS Genet.">
        <title>The Genome of Spironucleus salmonicida Highlights a Fish Pathogen Adapted to Fluctuating Environments.</title>
        <authorList>
            <person name="Xu F."/>
            <person name="Jerlstrom-Hultqvist J."/>
            <person name="Einarsson E."/>
            <person name="Astvaldsson A."/>
            <person name="Svard S.G."/>
            <person name="Andersson J.O."/>
        </authorList>
    </citation>
    <scope>NUCLEOTIDE SEQUENCE</scope>
    <source>
        <strain evidence="2">ATCC 50377</strain>
    </source>
</reference>
<accession>V6LTP3</accession>
<evidence type="ECO:0000313" key="2">
    <source>
        <dbReference type="EMBL" id="KAH0575408.1"/>
    </source>
</evidence>
<name>V6LTP3_9EUKA</name>
<reference evidence="2" key="2">
    <citation type="submission" date="2020-12" db="EMBL/GenBank/DDBJ databases">
        <title>New Spironucleus salmonicida genome in near-complete chromosomes.</title>
        <authorList>
            <person name="Xu F."/>
            <person name="Kurt Z."/>
            <person name="Jimenez-Gonzalez A."/>
            <person name="Astvaldsson A."/>
            <person name="Andersson J.O."/>
            <person name="Svard S.G."/>
        </authorList>
    </citation>
    <scope>NUCLEOTIDE SEQUENCE</scope>
    <source>
        <strain evidence="2">ATCC 50377</strain>
    </source>
</reference>
<evidence type="ECO:0000313" key="1">
    <source>
        <dbReference type="EMBL" id="EST47618.1"/>
    </source>
</evidence>
<dbReference type="EMBL" id="AUWU02000003">
    <property type="protein sequence ID" value="KAH0575408.1"/>
    <property type="molecule type" value="Genomic_DNA"/>
</dbReference>
<proteinExistence type="predicted"/>
<dbReference type="EMBL" id="KI546038">
    <property type="protein sequence ID" value="EST47618.1"/>
    <property type="molecule type" value="Genomic_DNA"/>
</dbReference>
<gene>
    <name evidence="1" type="ORF">SS50377_12313</name>
    <name evidence="2" type="ORF">SS50377_23041</name>
</gene>
<keyword evidence="3" id="KW-1185">Reference proteome</keyword>
<dbReference type="AlphaFoldDB" id="V6LTP3"/>
<dbReference type="VEuPathDB" id="GiardiaDB:SS50377_23041"/>